<name>A0A0A7GDN3_GEOAI</name>
<protein>
    <recommendedName>
        <fullName evidence="3">Antitoxin</fullName>
    </recommendedName>
</protein>
<evidence type="ECO:0000313" key="4">
    <source>
        <dbReference type="EMBL" id="AIY90165.1"/>
    </source>
</evidence>
<gene>
    <name evidence="4" type="ORF">GACE_1121</name>
</gene>
<evidence type="ECO:0000256" key="3">
    <source>
        <dbReference type="RuleBase" id="RU368051"/>
    </source>
</evidence>
<organism evidence="4 5">
    <name type="scientific">Geoglobus acetivorans</name>
    <dbReference type="NCBI Taxonomy" id="565033"/>
    <lineage>
        <taxon>Archaea</taxon>
        <taxon>Methanobacteriati</taxon>
        <taxon>Methanobacteriota</taxon>
        <taxon>Archaeoglobi</taxon>
        <taxon>Archaeoglobales</taxon>
        <taxon>Archaeoglobaceae</taxon>
        <taxon>Geoglobus</taxon>
    </lineage>
</organism>
<evidence type="ECO:0000256" key="1">
    <source>
        <dbReference type="ARBA" id="ARBA00006615"/>
    </source>
</evidence>
<dbReference type="Pfam" id="PF01954">
    <property type="entry name" value="AF2212-like"/>
    <property type="match status" value="1"/>
</dbReference>
<keyword evidence="2 3" id="KW-1277">Toxin-antitoxin system</keyword>
<dbReference type="Proteomes" id="UP000030624">
    <property type="component" value="Chromosome"/>
</dbReference>
<dbReference type="GeneID" id="24797705"/>
<dbReference type="Gene3D" id="4.10.1150.10">
    <property type="entry name" value="AF2212/PG0164-like"/>
    <property type="match status" value="1"/>
</dbReference>
<proteinExistence type="inferred from homology"/>
<dbReference type="KEGG" id="gac:GACE_1121"/>
<dbReference type="eggNOG" id="arCOG10049">
    <property type="taxonomic scope" value="Archaea"/>
</dbReference>
<dbReference type="HOGENOM" id="CLU_200885_3_1_2"/>
<accession>A0A0A7GDN3</accession>
<dbReference type="AlphaFoldDB" id="A0A0A7GDN3"/>
<comment type="function">
    <text evidence="3">Antitoxin component of a type II toxin-antitoxin (TA) system.</text>
</comment>
<sequence>MPKVIEVVYENGVFKPLEKVDLREGEKLKVVIRKGVGHLIGKYGKGKVDLLVLRDEIYDRRSHIHR</sequence>
<dbReference type="InterPro" id="IPR024069">
    <property type="entry name" value="AF2212-like_dom_sf"/>
</dbReference>
<dbReference type="SUPFAM" id="SSF141694">
    <property type="entry name" value="AF2212/PG0164-like"/>
    <property type="match status" value="1"/>
</dbReference>
<evidence type="ECO:0000256" key="2">
    <source>
        <dbReference type="ARBA" id="ARBA00022649"/>
    </source>
</evidence>
<dbReference type="EMBL" id="CP009552">
    <property type="protein sequence ID" value="AIY90165.1"/>
    <property type="molecule type" value="Genomic_DNA"/>
</dbReference>
<dbReference type="STRING" id="565033.GACE_1121"/>
<dbReference type="InterPro" id="IPR008203">
    <property type="entry name" value="AF2212-like"/>
</dbReference>
<dbReference type="RefSeq" id="WP_048093692.1">
    <property type="nucleotide sequence ID" value="NZ_CP009552.1"/>
</dbReference>
<reference evidence="4 5" key="1">
    <citation type="journal article" date="2015" name="Appl. Environ. Microbiol.">
        <title>The Geoglobus acetivorans genome: Fe(III) reduction, acetate utilization, autotrophic growth, and degradation of aromatic compounds in a hyperthermophilic archaeon.</title>
        <authorList>
            <person name="Mardanov A.V."/>
            <person name="Slododkina G.B."/>
            <person name="Slobodkin A.I."/>
            <person name="Beletsky A.V."/>
            <person name="Gavrilov S.N."/>
            <person name="Kublanov I.V."/>
            <person name="Bonch-Osmolovskaya E.A."/>
            <person name="Skryabin K.G."/>
            <person name="Ravin N.V."/>
        </authorList>
    </citation>
    <scope>NUCLEOTIDE SEQUENCE [LARGE SCALE GENOMIC DNA]</scope>
    <source>
        <strain evidence="4 5">SBH6</strain>
    </source>
</reference>
<comment type="similarity">
    <text evidence="1 3">Belongs to the UPF0165 family.</text>
</comment>
<evidence type="ECO:0000313" key="5">
    <source>
        <dbReference type="Proteomes" id="UP000030624"/>
    </source>
</evidence>